<name>A0A0H5QQF0_9ZZZZ</name>
<proteinExistence type="predicted"/>
<sequence>MANSLTLAASLPVKAIFLADSVFKPVFEYRDGQRTDIPKTTADGQPIFSIRDVPAVIDGNKDTITVQTTSPLEIPAGTIIAPDAEAGSAVSVRAMSSKGTSFAELAVTVFCEKWIVAGDMSDLI</sequence>
<dbReference type="EMBL" id="LN854290">
    <property type="protein sequence ID" value="CRY97912.1"/>
    <property type="molecule type" value="Genomic_DNA"/>
</dbReference>
<reference evidence="1" key="1">
    <citation type="submission" date="2015-06" db="EMBL/GenBank/DDBJ databases">
        <authorList>
            <person name="Joergensen T."/>
        </authorList>
    </citation>
    <scope>NUCLEOTIDE SEQUENCE</scope>
    <source>
        <plasmid evidence="1">pRGRH1791</plasmid>
    </source>
</reference>
<keyword evidence="1" id="KW-0614">Plasmid</keyword>
<protein>
    <submittedName>
        <fullName evidence="1">Uncharacterized protein</fullName>
    </submittedName>
</protein>
<evidence type="ECO:0000313" key="1">
    <source>
        <dbReference type="EMBL" id="CRY97912.1"/>
    </source>
</evidence>
<reference evidence="1" key="2">
    <citation type="submission" date="2015-07" db="EMBL/GenBank/DDBJ databases">
        <title>Plasmids, circular viruses and viroids from rat gut.</title>
        <authorList>
            <person name="Jorgensen T.J."/>
            <person name="Hansen M.A."/>
            <person name="Xu Z."/>
            <person name="Tabak M.A."/>
            <person name="Sorensen S.J."/>
            <person name="Hansen L.H."/>
        </authorList>
    </citation>
    <scope>NUCLEOTIDE SEQUENCE</scope>
    <source>
        <plasmid evidence="1">pRGRH1791</plasmid>
    </source>
</reference>
<organism evidence="1">
    <name type="scientific">uncultured prokaryote</name>
    <dbReference type="NCBI Taxonomy" id="198431"/>
    <lineage>
        <taxon>unclassified sequences</taxon>
        <taxon>environmental samples</taxon>
    </lineage>
</organism>
<dbReference type="AlphaFoldDB" id="A0A0H5QQF0"/>
<accession>A0A0H5QQF0</accession>
<geneLocation type="plasmid" evidence="1">
    <name>pRGRH1791</name>
</geneLocation>